<comment type="caution">
    <text evidence="4">The sequence shown here is derived from an EMBL/GenBank/DDBJ whole genome shotgun (WGS) entry which is preliminary data.</text>
</comment>
<dbReference type="CDD" id="cd15482">
    <property type="entry name" value="Sialidase_non-viral"/>
    <property type="match status" value="2"/>
</dbReference>
<keyword evidence="5" id="KW-1185">Reference proteome</keyword>
<evidence type="ECO:0000256" key="3">
    <source>
        <dbReference type="ARBA" id="ARBA00012733"/>
    </source>
</evidence>
<evidence type="ECO:0000313" key="4">
    <source>
        <dbReference type="EMBL" id="MFC5730047.1"/>
    </source>
</evidence>
<dbReference type="PANTHER" id="PTHR10628:SF30">
    <property type="entry name" value="EXO-ALPHA-SIALIDASE"/>
    <property type="match status" value="1"/>
</dbReference>
<dbReference type="InterPro" id="IPR036278">
    <property type="entry name" value="Sialidase_sf"/>
</dbReference>
<proteinExistence type="inferred from homology"/>
<keyword evidence="4" id="KW-0326">Glycosidase</keyword>
<dbReference type="Gene3D" id="2.120.10.10">
    <property type="match status" value="2"/>
</dbReference>
<protein>
    <recommendedName>
        <fullName evidence="3">exo-alpha-sialidase</fullName>
        <ecNumber evidence="3">3.2.1.18</ecNumber>
    </recommendedName>
</protein>
<evidence type="ECO:0000313" key="5">
    <source>
        <dbReference type="Proteomes" id="UP001596072"/>
    </source>
</evidence>
<name>A0ABW0ZHQ1_9ACTN</name>
<dbReference type="GO" id="GO:0016798">
    <property type="term" value="F:hydrolase activity, acting on glycosyl bonds"/>
    <property type="evidence" value="ECO:0007669"/>
    <property type="project" value="UniProtKB-KW"/>
</dbReference>
<dbReference type="Gene3D" id="2.130.10.10">
    <property type="entry name" value="YVTN repeat-like/Quinoprotein amine dehydrogenase"/>
    <property type="match status" value="1"/>
</dbReference>
<gene>
    <name evidence="4" type="ORF">ACFPQB_14060</name>
</gene>
<evidence type="ECO:0000256" key="2">
    <source>
        <dbReference type="ARBA" id="ARBA00009348"/>
    </source>
</evidence>
<dbReference type="EMBL" id="JBHSNS010000006">
    <property type="protein sequence ID" value="MFC5730047.1"/>
    <property type="molecule type" value="Genomic_DNA"/>
</dbReference>
<comment type="catalytic activity">
    <reaction evidence="1">
        <text>Hydrolysis of alpha-(2-&gt;3)-, alpha-(2-&gt;6)-, alpha-(2-&gt;8)- glycosidic linkages of terminal sialic acid residues in oligosaccharides, glycoproteins, glycolipids, colominic acid and synthetic substrates.</text>
        <dbReference type="EC" id="3.2.1.18"/>
    </reaction>
</comment>
<dbReference type="InterPro" id="IPR026856">
    <property type="entry name" value="Sialidase_fam"/>
</dbReference>
<comment type="similarity">
    <text evidence="2">Belongs to the glycosyl hydrolase 33 family.</text>
</comment>
<dbReference type="EC" id="3.2.1.18" evidence="3"/>
<dbReference type="Proteomes" id="UP001596072">
    <property type="component" value="Unassembled WGS sequence"/>
</dbReference>
<organism evidence="4 5">
    <name type="scientific">Nocardioides vastitatis</name>
    <dbReference type="NCBI Taxonomy" id="2568655"/>
    <lineage>
        <taxon>Bacteria</taxon>
        <taxon>Bacillati</taxon>
        <taxon>Actinomycetota</taxon>
        <taxon>Actinomycetes</taxon>
        <taxon>Propionibacteriales</taxon>
        <taxon>Nocardioidaceae</taxon>
        <taxon>Nocardioides</taxon>
    </lineage>
</organism>
<dbReference type="SUPFAM" id="SSF50939">
    <property type="entry name" value="Sialidases"/>
    <property type="match status" value="1"/>
</dbReference>
<reference evidence="5" key="1">
    <citation type="journal article" date="2019" name="Int. J. Syst. Evol. Microbiol.">
        <title>The Global Catalogue of Microorganisms (GCM) 10K type strain sequencing project: providing services to taxonomists for standard genome sequencing and annotation.</title>
        <authorList>
            <consortium name="The Broad Institute Genomics Platform"/>
            <consortium name="The Broad Institute Genome Sequencing Center for Infectious Disease"/>
            <person name="Wu L."/>
            <person name="Ma J."/>
        </authorList>
    </citation>
    <scope>NUCLEOTIDE SEQUENCE [LARGE SCALE GENOMIC DNA]</scope>
    <source>
        <strain evidence="5">YIM 94188</strain>
    </source>
</reference>
<accession>A0ABW0ZHQ1</accession>
<keyword evidence="4" id="KW-0378">Hydrolase</keyword>
<evidence type="ECO:0000256" key="1">
    <source>
        <dbReference type="ARBA" id="ARBA00000427"/>
    </source>
</evidence>
<dbReference type="RefSeq" id="WP_136435450.1">
    <property type="nucleotide sequence ID" value="NZ_JBHSNS010000006.1"/>
</dbReference>
<dbReference type="InterPro" id="IPR015943">
    <property type="entry name" value="WD40/YVTN_repeat-like_dom_sf"/>
</dbReference>
<dbReference type="PANTHER" id="PTHR10628">
    <property type="entry name" value="SIALIDASE"/>
    <property type="match status" value="1"/>
</dbReference>
<sequence>MLTVAPAVAGVGPLTQVSGVAPFAPGCNGAPQTGTVFPNSEVEPWVDVNPTDTANIVGTWQQNRWSNGGADALLTAYSEDGGGTWTTPPLGVQPPFSRCAGGSPANGGDFERATDPWVTFGPDGDAYFMSLSINDSNVDHAMLVSRSTDGGQTWGPITTLLRENDPNVFNDKNSMTADYTDADNVYAVWDRLVFPTERASATSAERGLAFKGPVVFTRTTNDGASWEPVRVIYDPGRNNQTIGNQIAVMPDGALVNVFDEIRNVSNKPPRRGLHVALIRSTDQGETWSGRIHVSRLGTVGVTDPRDDAPVRTGDIIPEIASDERSGTDSLYIVWQDARFTGGERDQIAFSRSTDGGLTWSTPIRVSSNVATQAFTPSVDVADDGTIAVTYYDFSADTVASPTLDTQYWVTRSTDGGLTWSPREEITQGPFDMRSAPNARGFFTGDYEGLESAGNNFIPFASFANTGDEANPTDIFATTVAP</sequence>